<evidence type="ECO:0000313" key="1">
    <source>
        <dbReference type="EMBL" id="RAO94895.1"/>
    </source>
</evidence>
<gene>
    <name evidence="1" type="ORF">DNK47_02575</name>
</gene>
<accession>A0A328PME1</accession>
<evidence type="ECO:0000313" key="2">
    <source>
        <dbReference type="Proteomes" id="UP000249762"/>
    </source>
</evidence>
<dbReference type="RefSeq" id="WP_112665671.1">
    <property type="nucleotide sequence ID" value="NZ_QKVO01000012.1"/>
</dbReference>
<sequence length="121" mass="13574">MFAVLKGLAGLLAVGTTIFVPTYLTTKSSNLTENKSEKVKVQLRIQPPISPEQRRQEKKFDDCLDSSLTFRVKNKSDGSELKIVSSKEVRQYLDESKYEIESLYAGQCNKDKVLSTLSSAH</sequence>
<organism evidence="1 2">
    <name type="scientific">Mycoplasma wenyonii</name>
    <dbReference type="NCBI Taxonomy" id="65123"/>
    <lineage>
        <taxon>Bacteria</taxon>
        <taxon>Bacillati</taxon>
        <taxon>Mycoplasmatota</taxon>
        <taxon>Mollicutes</taxon>
        <taxon>Mycoplasmataceae</taxon>
        <taxon>Mycoplasma</taxon>
    </lineage>
</organism>
<dbReference type="EMBL" id="QKVO01000012">
    <property type="protein sequence ID" value="RAO94895.1"/>
    <property type="molecule type" value="Genomic_DNA"/>
</dbReference>
<keyword evidence="2" id="KW-1185">Reference proteome</keyword>
<name>A0A328PME1_9MOLU</name>
<comment type="caution">
    <text evidence="1">The sequence shown here is derived from an EMBL/GenBank/DDBJ whole genome shotgun (WGS) entry which is preliminary data.</text>
</comment>
<proteinExistence type="predicted"/>
<reference evidence="2" key="1">
    <citation type="submission" date="2018-06" db="EMBL/GenBank/DDBJ databases">
        <authorList>
            <person name="Martinez Ocampo F."/>
            <person name="Quiroz Castaneda R.E."/>
            <person name="Rojas Lopez X."/>
        </authorList>
    </citation>
    <scope>NUCLEOTIDE SEQUENCE [LARGE SCALE GENOMIC DNA]</scope>
    <source>
        <strain evidence="2">INIFAP02</strain>
    </source>
</reference>
<protein>
    <submittedName>
        <fullName evidence="1">Uncharacterized protein</fullName>
    </submittedName>
</protein>
<dbReference type="OrthoDB" id="9837184at2"/>
<dbReference type="AlphaFoldDB" id="A0A328PME1"/>
<dbReference type="Proteomes" id="UP000249762">
    <property type="component" value="Unassembled WGS sequence"/>
</dbReference>